<organism evidence="15 16">
    <name type="scientific">Raphidocelis subcapitata</name>
    <dbReference type="NCBI Taxonomy" id="307507"/>
    <lineage>
        <taxon>Eukaryota</taxon>
        <taxon>Viridiplantae</taxon>
        <taxon>Chlorophyta</taxon>
        <taxon>core chlorophytes</taxon>
        <taxon>Chlorophyceae</taxon>
        <taxon>CS clade</taxon>
        <taxon>Sphaeropleales</taxon>
        <taxon>Selenastraceae</taxon>
        <taxon>Raphidocelis</taxon>
    </lineage>
</organism>
<dbReference type="OrthoDB" id="3352408at2759"/>
<dbReference type="Pfam" id="PF00690">
    <property type="entry name" value="Cation_ATPase_N"/>
    <property type="match status" value="1"/>
</dbReference>
<dbReference type="InterPro" id="IPR008250">
    <property type="entry name" value="ATPase_P-typ_transduc_dom_A_sf"/>
</dbReference>
<keyword evidence="2 13" id="KW-0813">Transport</keyword>
<dbReference type="PANTHER" id="PTHR42861">
    <property type="entry name" value="CALCIUM-TRANSPORTING ATPASE"/>
    <property type="match status" value="1"/>
</dbReference>
<evidence type="ECO:0000256" key="6">
    <source>
        <dbReference type="ARBA" id="ARBA00022837"/>
    </source>
</evidence>
<dbReference type="Proteomes" id="UP000247498">
    <property type="component" value="Unassembled WGS sequence"/>
</dbReference>
<gene>
    <name evidence="15" type="ORF">Rsub_10501</name>
</gene>
<dbReference type="FunFam" id="1.20.1110.10:FF:000065">
    <property type="entry name" value="Sarcoplasmic/endoplasmic reticulum calcium ATPase 1"/>
    <property type="match status" value="2"/>
</dbReference>
<dbReference type="SUPFAM" id="SSF81660">
    <property type="entry name" value="Metal cation-transporting ATPase, ATP-binding domain N"/>
    <property type="match status" value="1"/>
</dbReference>
<accession>A0A2V0PKR0</accession>
<dbReference type="Gene3D" id="1.20.1110.10">
    <property type="entry name" value="Calcium-transporting ATPase, transmembrane domain"/>
    <property type="match status" value="1"/>
</dbReference>
<feature type="domain" description="Cation-transporting P-type ATPase N-terminal" evidence="14">
    <location>
        <begin position="4"/>
        <end position="78"/>
    </location>
</feature>
<sequence>MMDNAHAVEVEEVFAFYGVDPSRGLGPFEVEQARARYGRNELPAEEGTPLWKLVLKQFDDLLVKILIAAAVVDFVIAWTGGDSFLSSLVEPMVIVLILVANATVGVVTERNAERAIEELKAYEAASAAALREGRLQQVAARDLVPGDIVELAAGDQVPADVRVAALLSGSFRADQSILTGESHPVAKEAGAVGVEKAVYQDKTNMLYSGTMIAAGRARCVVVATGTATAIGQIRGAMAQDEDTVTPLKQKLDEFGHLLSKVIAVICVLVWVMNFRRFSDPALGGWVKGAIYYFKIAVALAVAAIPEGLPAVVTTCLALGTRKMAQQNAIVRTLPSVETLGCTTVICSDKTGTLTTNQMSVVRAAVIQSPDGELAEFSLTGTTHSPEGRVLDARGAPLAAPSSQPALLQAAMCSSLCNDSAFSRRPDGDGYARVGESTEVALRVFTEKVGLPAGSLPLGDWPGPEVVCGPWWGARYARTGILEFTRDRKMMSVVVAGEGRSLLLTKGAPEAVLSRCATALLNGTGRPAPINDAARRAVLRRAALYGGAQALRCLALASKPLRAGAGPPSRGDESDLTFLGLVAMHDPPRRECAAALQMCREAGIRVVMVTGDSPATAAAVAREVGVLSGGGAGDDGDGVFTALTGAEFDALPEEQQAEAAASLAVFSRVEPLHKLRLVELLRRQGHVVAMTGDGVNDAPALVRADIGVAMGSGTAVAKRASDMVLADDNFATIVAAVREGRAIYANTKQFIRYMISSNIGEVVAIFLAALLGVPEVLTPVQLLWVNLVTDGLPATALGFNRAEKGAMTRPPRRMTEPTVNGWLFMRYLVIGIYVGVATAAGFLWWFLSAPTGPRVPFSVLSSFQTCDAASAAAWGLGGGCAVFSAAEPRTVAMSVLVVVEMFNALNNISEEASLLVVPPWDNRWLLGAIATSMALHCAILYSAPLAALFGIAPLTRAEWVAVVVLSAPVVLLDELMKAFLRASRRRPGGSGGGGLGGGGRGESGQRLLLPLGGIQVVGGGGGGGAAGDDKSH</sequence>
<dbReference type="InterPro" id="IPR006068">
    <property type="entry name" value="ATPase_P-typ_cation-transptr_C"/>
</dbReference>
<keyword evidence="9" id="KW-1278">Translocase</keyword>
<dbReference type="InterPro" id="IPR059000">
    <property type="entry name" value="ATPase_P-type_domA"/>
</dbReference>
<evidence type="ECO:0000256" key="9">
    <source>
        <dbReference type="ARBA" id="ARBA00022967"/>
    </source>
</evidence>
<keyword evidence="3 13" id="KW-0109">Calcium transport</keyword>
<keyword evidence="10 13" id="KW-1133">Transmembrane helix</keyword>
<feature type="transmembrane region" description="Helical" evidence="13">
    <location>
        <begin position="295"/>
        <end position="318"/>
    </location>
</feature>
<dbReference type="GO" id="GO:0005388">
    <property type="term" value="F:P-type calcium transporter activity"/>
    <property type="evidence" value="ECO:0007669"/>
    <property type="project" value="UniProtKB-EC"/>
</dbReference>
<keyword evidence="4 13" id="KW-0812">Transmembrane</keyword>
<evidence type="ECO:0000256" key="10">
    <source>
        <dbReference type="ARBA" id="ARBA00022989"/>
    </source>
</evidence>
<dbReference type="Gene3D" id="2.70.150.10">
    <property type="entry name" value="Calcium-transporting ATPase, cytoplasmic transduction domain A"/>
    <property type="match status" value="1"/>
</dbReference>
<dbReference type="FunFam" id="2.70.150.10:FF:000014">
    <property type="entry name" value="Calcium-transporting ATPase, putative"/>
    <property type="match status" value="1"/>
</dbReference>
<feature type="transmembrane region" description="Helical" evidence="13">
    <location>
        <begin position="61"/>
        <end position="78"/>
    </location>
</feature>
<comment type="subcellular location">
    <subcellularLocation>
        <location evidence="1 13">Membrane</location>
        <topology evidence="1 13">Multi-pass membrane protein</topology>
    </subcellularLocation>
</comment>
<dbReference type="Pfam" id="PF00122">
    <property type="entry name" value="E1-E2_ATPase"/>
    <property type="match status" value="1"/>
</dbReference>
<evidence type="ECO:0000256" key="8">
    <source>
        <dbReference type="ARBA" id="ARBA00022842"/>
    </source>
</evidence>
<dbReference type="PRINTS" id="PR00120">
    <property type="entry name" value="HATPASE"/>
</dbReference>
<comment type="catalytic activity">
    <reaction evidence="13">
        <text>Ca(2+)(in) + ATP + H2O = Ca(2+)(out) + ADP + phosphate + H(+)</text>
        <dbReference type="Rhea" id="RHEA:18105"/>
        <dbReference type="ChEBI" id="CHEBI:15377"/>
        <dbReference type="ChEBI" id="CHEBI:15378"/>
        <dbReference type="ChEBI" id="CHEBI:29108"/>
        <dbReference type="ChEBI" id="CHEBI:30616"/>
        <dbReference type="ChEBI" id="CHEBI:43474"/>
        <dbReference type="ChEBI" id="CHEBI:456216"/>
        <dbReference type="EC" id="7.2.2.10"/>
    </reaction>
</comment>
<evidence type="ECO:0000256" key="2">
    <source>
        <dbReference type="ARBA" id="ARBA00022448"/>
    </source>
</evidence>
<feature type="transmembrane region" description="Helical" evidence="13">
    <location>
        <begin position="749"/>
        <end position="770"/>
    </location>
</feature>
<evidence type="ECO:0000256" key="12">
    <source>
        <dbReference type="ARBA" id="ARBA00023136"/>
    </source>
</evidence>
<feature type="transmembrane region" description="Helical" evidence="13">
    <location>
        <begin position="923"/>
        <end position="950"/>
    </location>
</feature>
<dbReference type="InterPro" id="IPR023214">
    <property type="entry name" value="HAD_sf"/>
</dbReference>
<dbReference type="EC" id="7.2.2.10" evidence="13"/>
<evidence type="ECO:0000256" key="7">
    <source>
        <dbReference type="ARBA" id="ARBA00022840"/>
    </source>
</evidence>
<dbReference type="AlphaFoldDB" id="A0A2V0PKR0"/>
<dbReference type="GO" id="GO:0005524">
    <property type="term" value="F:ATP binding"/>
    <property type="evidence" value="ECO:0007669"/>
    <property type="project" value="UniProtKB-KW"/>
</dbReference>
<dbReference type="FunCoup" id="A0A2V0PKR0">
    <property type="interactions" value="1607"/>
</dbReference>
<keyword evidence="5 13" id="KW-0547">Nucleotide-binding</keyword>
<evidence type="ECO:0000256" key="5">
    <source>
        <dbReference type="ARBA" id="ARBA00022741"/>
    </source>
</evidence>
<keyword evidence="7 13" id="KW-0067">ATP-binding</keyword>
<dbReference type="SUPFAM" id="SSF81653">
    <property type="entry name" value="Calcium ATPase, transduction domain A"/>
    <property type="match status" value="1"/>
</dbReference>
<protein>
    <recommendedName>
        <fullName evidence="13">Calcium-transporting ATPase</fullName>
        <ecNumber evidence="13">7.2.2.10</ecNumber>
    </recommendedName>
</protein>
<dbReference type="GO" id="GO:0016020">
    <property type="term" value="C:membrane"/>
    <property type="evidence" value="ECO:0007669"/>
    <property type="project" value="UniProtKB-SubCell"/>
</dbReference>
<dbReference type="FunFam" id="3.40.50.1000:FF:000083">
    <property type="entry name" value="Sodium/potassium-transporting ATPase subunit alpha"/>
    <property type="match status" value="1"/>
</dbReference>
<comment type="caution">
    <text evidence="13">Lacks conserved residue(s) required for the propagation of feature annotation.</text>
</comment>
<feature type="transmembrane region" description="Helical" evidence="13">
    <location>
        <begin position="822"/>
        <end position="846"/>
    </location>
</feature>
<dbReference type="STRING" id="307507.A0A2V0PKR0"/>
<dbReference type="InterPro" id="IPR018303">
    <property type="entry name" value="ATPase_P-typ_P_site"/>
</dbReference>
<dbReference type="SUPFAM" id="SSF56784">
    <property type="entry name" value="HAD-like"/>
    <property type="match status" value="1"/>
</dbReference>
<feature type="transmembrane region" description="Helical" evidence="13">
    <location>
        <begin position="84"/>
        <end position="107"/>
    </location>
</feature>
<comment type="caution">
    <text evidence="15">The sequence shown here is derived from an EMBL/GenBank/DDBJ whole genome shotgun (WGS) entry which is preliminary data.</text>
</comment>
<evidence type="ECO:0000313" key="16">
    <source>
        <dbReference type="Proteomes" id="UP000247498"/>
    </source>
</evidence>
<dbReference type="SFLD" id="SFLDS00003">
    <property type="entry name" value="Haloacid_Dehalogenase"/>
    <property type="match status" value="1"/>
</dbReference>
<feature type="transmembrane region" description="Helical" evidence="13">
    <location>
        <begin position="782"/>
        <end position="801"/>
    </location>
</feature>
<keyword evidence="11 13" id="KW-0406">Ion transport</keyword>
<dbReference type="PRINTS" id="PR00119">
    <property type="entry name" value="CATATPASE"/>
</dbReference>
<dbReference type="PROSITE" id="PS00154">
    <property type="entry name" value="ATPASE_E1_E2"/>
    <property type="match status" value="1"/>
</dbReference>
<dbReference type="Gene3D" id="3.40.50.1000">
    <property type="entry name" value="HAD superfamily/HAD-like"/>
    <property type="match status" value="1"/>
</dbReference>
<dbReference type="InterPro" id="IPR036412">
    <property type="entry name" value="HAD-like_sf"/>
</dbReference>
<dbReference type="SMART" id="SM00831">
    <property type="entry name" value="Cation_ATPase_N"/>
    <property type="match status" value="1"/>
</dbReference>
<dbReference type="EMBL" id="BDRX01000104">
    <property type="protein sequence ID" value="GBF97625.1"/>
    <property type="molecule type" value="Genomic_DNA"/>
</dbReference>
<dbReference type="InterPro" id="IPR004014">
    <property type="entry name" value="ATPase_P-typ_cation-transptr_N"/>
</dbReference>
<feature type="transmembrane region" description="Helical" evidence="13">
    <location>
        <begin position="257"/>
        <end position="275"/>
    </location>
</feature>
<keyword evidence="12 13" id="KW-0472">Membrane</keyword>
<reference evidence="15 16" key="1">
    <citation type="journal article" date="2018" name="Sci. Rep.">
        <title>Raphidocelis subcapitata (=Pseudokirchneriella subcapitata) provides an insight into genome evolution and environmental adaptations in the Sphaeropleales.</title>
        <authorList>
            <person name="Suzuki S."/>
            <person name="Yamaguchi H."/>
            <person name="Nakajima N."/>
            <person name="Kawachi M."/>
        </authorList>
    </citation>
    <scope>NUCLEOTIDE SEQUENCE [LARGE SCALE GENOMIC DNA]</scope>
    <source>
        <strain evidence="15 16">NIES-35</strain>
    </source>
</reference>
<dbReference type="InParanoid" id="A0A2V0PKR0"/>
<proteinExistence type="inferred from homology"/>
<dbReference type="SUPFAM" id="SSF81665">
    <property type="entry name" value="Calcium ATPase, transmembrane domain M"/>
    <property type="match status" value="1"/>
</dbReference>
<dbReference type="InterPro" id="IPR023298">
    <property type="entry name" value="ATPase_P-typ_TM_dom_sf"/>
</dbReference>
<name>A0A2V0PKR0_9CHLO</name>
<keyword evidence="16" id="KW-1185">Reference proteome</keyword>
<keyword evidence="6 13" id="KW-0106">Calcium</keyword>
<dbReference type="SFLD" id="SFLDG00002">
    <property type="entry name" value="C1.7:_P-type_atpase_like"/>
    <property type="match status" value="1"/>
</dbReference>
<dbReference type="InterPro" id="IPR044492">
    <property type="entry name" value="P_typ_ATPase_HD_dom"/>
</dbReference>
<dbReference type="InterPro" id="IPR001757">
    <property type="entry name" value="P_typ_ATPase"/>
</dbReference>
<evidence type="ECO:0000256" key="1">
    <source>
        <dbReference type="ARBA" id="ARBA00004141"/>
    </source>
</evidence>
<dbReference type="Gene3D" id="3.40.1110.10">
    <property type="entry name" value="Calcium-transporting ATPase, cytoplasmic domain N"/>
    <property type="match status" value="1"/>
</dbReference>
<dbReference type="Pfam" id="PF00689">
    <property type="entry name" value="Cation_ATPase_C"/>
    <property type="match status" value="1"/>
</dbReference>
<evidence type="ECO:0000259" key="14">
    <source>
        <dbReference type="SMART" id="SM00831"/>
    </source>
</evidence>
<evidence type="ECO:0000256" key="3">
    <source>
        <dbReference type="ARBA" id="ARBA00022568"/>
    </source>
</evidence>
<comment type="function">
    <text evidence="13">Catalyzes the hydrolysis of ATP coupled with the transport of calcium.</text>
</comment>
<dbReference type="Pfam" id="PF13246">
    <property type="entry name" value="Cation_ATPase"/>
    <property type="match status" value="1"/>
</dbReference>
<dbReference type="NCBIfam" id="TIGR01116">
    <property type="entry name" value="ATPase-IIA1_Ca"/>
    <property type="match status" value="1"/>
</dbReference>
<evidence type="ECO:0000256" key="11">
    <source>
        <dbReference type="ARBA" id="ARBA00023065"/>
    </source>
</evidence>
<dbReference type="Pfam" id="PF08282">
    <property type="entry name" value="Hydrolase_3"/>
    <property type="match status" value="1"/>
</dbReference>
<comment type="similarity">
    <text evidence="13">Belongs to the cation transport ATPase (P-type) (TC 3.A.3) family. Type IIA subfamily.</text>
</comment>
<dbReference type="GO" id="GO:0016887">
    <property type="term" value="F:ATP hydrolysis activity"/>
    <property type="evidence" value="ECO:0007669"/>
    <property type="project" value="InterPro"/>
</dbReference>
<keyword evidence="8" id="KW-0460">Magnesium</keyword>
<dbReference type="InterPro" id="IPR023299">
    <property type="entry name" value="ATPase_P-typ_cyto_dom_N"/>
</dbReference>
<dbReference type="InterPro" id="IPR005782">
    <property type="entry name" value="P-type_ATPase_IIA"/>
</dbReference>
<evidence type="ECO:0000313" key="15">
    <source>
        <dbReference type="EMBL" id="GBF97625.1"/>
    </source>
</evidence>
<dbReference type="NCBIfam" id="TIGR01494">
    <property type="entry name" value="ATPase_P-type"/>
    <property type="match status" value="2"/>
</dbReference>
<dbReference type="SFLD" id="SFLDF00027">
    <property type="entry name" value="p-type_atpase"/>
    <property type="match status" value="1"/>
</dbReference>
<evidence type="ECO:0000256" key="13">
    <source>
        <dbReference type="RuleBase" id="RU361146"/>
    </source>
</evidence>
<evidence type="ECO:0000256" key="4">
    <source>
        <dbReference type="ARBA" id="ARBA00022692"/>
    </source>
</evidence>